<feature type="domain" description="ABC transporter" evidence="4">
    <location>
        <begin position="9"/>
        <end position="242"/>
    </location>
</feature>
<dbReference type="InterPro" id="IPR003439">
    <property type="entry name" value="ABC_transporter-like_ATP-bd"/>
</dbReference>
<dbReference type="RefSeq" id="WP_243263868.1">
    <property type="nucleotide sequence ID" value="NZ_CP085147.1"/>
</dbReference>
<dbReference type="EMBL" id="CP085147">
    <property type="protein sequence ID" value="UOA16930.1"/>
    <property type="molecule type" value="Genomic_DNA"/>
</dbReference>
<keyword evidence="6" id="KW-1185">Reference proteome</keyword>
<dbReference type="InterPro" id="IPR051120">
    <property type="entry name" value="ABC_AA/LPS_Transport"/>
</dbReference>
<gene>
    <name evidence="5" type="primary">lptB_9</name>
    <name evidence="5" type="ORF">DSM109990_03817</name>
</gene>
<keyword evidence="3 5" id="KW-0067">ATP-binding</keyword>
<dbReference type="InterPro" id="IPR032823">
    <property type="entry name" value="BCA_ABC_TP_C"/>
</dbReference>
<organism evidence="5 6">
    <name type="scientific">Sulfitobacter dubius</name>
    <dbReference type="NCBI Taxonomy" id="218673"/>
    <lineage>
        <taxon>Bacteria</taxon>
        <taxon>Pseudomonadati</taxon>
        <taxon>Pseudomonadota</taxon>
        <taxon>Alphaproteobacteria</taxon>
        <taxon>Rhodobacterales</taxon>
        <taxon>Roseobacteraceae</taxon>
        <taxon>Sulfitobacter</taxon>
    </lineage>
</organism>
<dbReference type="InterPro" id="IPR027417">
    <property type="entry name" value="P-loop_NTPase"/>
</dbReference>
<keyword evidence="5" id="KW-0378">Hydrolase</keyword>
<dbReference type="PANTHER" id="PTHR45772">
    <property type="entry name" value="CONSERVED COMPONENT OF ABC TRANSPORTER FOR NATURAL AMINO ACIDS-RELATED"/>
    <property type="match status" value="1"/>
</dbReference>
<geneLocation type="plasmid" evidence="5 6">
    <name>pDSM109990_c</name>
</geneLocation>
<dbReference type="Pfam" id="PF00005">
    <property type="entry name" value="ABC_tran"/>
    <property type="match status" value="1"/>
</dbReference>
<dbReference type="PROSITE" id="PS50893">
    <property type="entry name" value="ABC_TRANSPORTER_2"/>
    <property type="match status" value="1"/>
</dbReference>
<dbReference type="SMART" id="SM00382">
    <property type="entry name" value="AAA"/>
    <property type="match status" value="1"/>
</dbReference>
<dbReference type="Gene3D" id="3.40.50.300">
    <property type="entry name" value="P-loop containing nucleotide triphosphate hydrolases"/>
    <property type="match status" value="1"/>
</dbReference>
<name>A0ABY3ZQN6_9RHOB</name>
<evidence type="ECO:0000256" key="2">
    <source>
        <dbReference type="ARBA" id="ARBA00022741"/>
    </source>
</evidence>
<accession>A0ABY3ZQN6</accession>
<dbReference type="InterPro" id="IPR003593">
    <property type="entry name" value="AAA+_ATPase"/>
</dbReference>
<reference evidence="6" key="1">
    <citation type="journal article" date="2022" name="Microorganisms">
        <title>Beyond the ABCs#Discovery of Three New Plasmid Types in Rhodobacterales (RepQ, RepY, RepW).</title>
        <authorList>
            <person name="Freese H.M."/>
            <person name="Ringel V."/>
            <person name="Overmann J."/>
            <person name="Petersen J."/>
        </authorList>
    </citation>
    <scope>NUCLEOTIDE SEQUENCE [LARGE SCALE GENOMIC DNA]</scope>
    <source>
        <strain evidence="6">DSM 109990</strain>
        <plasmid evidence="6">pDSM109990_c</plasmid>
    </source>
</reference>
<keyword evidence="2" id="KW-0547">Nucleotide-binding</keyword>
<evidence type="ECO:0000256" key="3">
    <source>
        <dbReference type="ARBA" id="ARBA00022840"/>
    </source>
</evidence>
<dbReference type="Pfam" id="PF12399">
    <property type="entry name" value="BCA_ABC_TP_C"/>
    <property type="match status" value="1"/>
</dbReference>
<keyword evidence="5" id="KW-0614">Plasmid</keyword>
<dbReference type="GO" id="GO:0016787">
    <property type="term" value="F:hydrolase activity"/>
    <property type="evidence" value="ECO:0007669"/>
    <property type="project" value="UniProtKB-KW"/>
</dbReference>
<dbReference type="CDD" id="cd03219">
    <property type="entry name" value="ABC_Mj1267_LivG_branched"/>
    <property type="match status" value="1"/>
</dbReference>
<dbReference type="GO" id="GO:0005524">
    <property type="term" value="F:ATP binding"/>
    <property type="evidence" value="ECO:0007669"/>
    <property type="project" value="UniProtKB-KW"/>
</dbReference>
<evidence type="ECO:0000313" key="6">
    <source>
        <dbReference type="Proteomes" id="UP000831019"/>
    </source>
</evidence>
<dbReference type="EC" id="3.6.3.-" evidence="5"/>
<sequence>MSQTTHDTLETKNLHVAFGGIHALSGVDLMIETGIVQGLIGPNGAGKTTLVNVLSGFQPPTRGRVLLSGADVSKQGPQKLAKAGIGRSFQAARLFHDMTVTQNLMTPAIATGLSKTKAHDRSEDILKWMGLSHLGNHLAGSLSYGDERRISIARGLALDPKFVLLDEPASGMNDSECQDLMNIILDIPSRFGCGVLLIEHNMKVIMGVCERVHVLDGGRSLAEGTPSEVQDNPDVRRAYLGDDDTTVAA</sequence>
<dbReference type="SUPFAM" id="SSF52540">
    <property type="entry name" value="P-loop containing nucleoside triphosphate hydrolases"/>
    <property type="match status" value="1"/>
</dbReference>
<dbReference type="Proteomes" id="UP000831019">
    <property type="component" value="Plasmid pDSM109990_c"/>
</dbReference>
<protein>
    <submittedName>
        <fullName evidence="5">Lipopolysaccharide export system ATP-binding protein LptB</fullName>
        <ecNumber evidence="5">3.6.3.-</ecNumber>
    </submittedName>
</protein>
<keyword evidence="1" id="KW-0813">Transport</keyword>
<evidence type="ECO:0000259" key="4">
    <source>
        <dbReference type="PROSITE" id="PS50893"/>
    </source>
</evidence>
<proteinExistence type="predicted"/>
<evidence type="ECO:0000256" key="1">
    <source>
        <dbReference type="ARBA" id="ARBA00022448"/>
    </source>
</evidence>
<evidence type="ECO:0000313" key="5">
    <source>
        <dbReference type="EMBL" id="UOA16930.1"/>
    </source>
</evidence>